<feature type="transmembrane region" description="Helical" evidence="1">
    <location>
        <begin position="89"/>
        <end position="122"/>
    </location>
</feature>
<protein>
    <recommendedName>
        <fullName evidence="4">Zinc-ribbon domain-containing protein</fullName>
    </recommendedName>
</protein>
<accession>A0A1M4X5B0</accession>
<dbReference type="OrthoDB" id="1666612at2"/>
<keyword evidence="1" id="KW-0812">Transmembrane</keyword>
<reference evidence="2 3" key="1">
    <citation type="submission" date="2016-11" db="EMBL/GenBank/DDBJ databases">
        <authorList>
            <person name="Jaros S."/>
            <person name="Januszkiewicz K."/>
            <person name="Wedrychowicz H."/>
        </authorList>
    </citation>
    <scope>NUCLEOTIDE SEQUENCE [LARGE SCALE GENOMIC DNA]</scope>
    <source>
        <strain evidence="2 3">DSM 10502</strain>
    </source>
</reference>
<dbReference type="EMBL" id="FQUG01000005">
    <property type="protein sequence ID" value="SHE88659.1"/>
    <property type="molecule type" value="Genomic_DNA"/>
</dbReference>
<organism evidence="2 3">
    <name type="scientific">Schwartzia succinivorans DSM 10502</name>
    <dbReference type="NCBI Taxonomy" id="1123243"/>
    <lineage>
        <taxon>Bacteria</taxon>
        <taxon>Bacillati</taxon>
        <taxon>Bacillota</taxon>
        <taxon>Negativicutes</taxon>
        <taxon>Selenomonadales</taxon>
        <taxon>Selenomonadaceae</taxon>
        <taxon>Schwartzia</taxon>
    </lineage>
</organism>
<dbReference type="RefSeq" id="WP_072935434.1">
    <property type="nucleotide sequence ID" value="NZ_FQUG01000005.1"/>
</dbReference>
<sequence length="126" mass="13889">MRCERCGSEMNAEGKCPVCDASGASENKVRVLTPDEKINYDGVTIEEPGSYDENSGPRQDIRFERTSSGPRIHYMSFGSGSPLMRKIWLFLIIAGILAFIFFIALPVAVVGLVIAAAVWLFFSFFG</sequence>
<evidence type="ECO:0000256" key="1">
    <source>
        <dbReference type="SAM" id="Phobius"/>
    </source>
</evidence>
<keyword evidence="1" id="KW-1133">Transmembrane helix</keyword>
<keyword evidence="1" id="KW-0472">Membrane</keyword>
<evidence type="ECO:0008006" key="4">
    <source>
        <dbReference type="Google" id="ProtNLM"/>
    </source>
</evidence>
<evidence type="ECO:0000313" key="3">
    <source>
        <dbReference type="Proteomes" id="UP000184404"/>
    </source>
</evidence>
<keyword evidence="3" id="KW-1185">Reference proteome</keyword>
<proteinExistence type="predicted"/>
<name>A0A1M4X5B0_9FIRM</name>
<dbReference type="Proteomes" id="UP000184404">
    <property type="component" value="Unassembled WGS sequence"/>
</dbReference>
<gene>
    <name evidence="2" type="ORF">SAMN02745190_01352</name>
</gene>
<dbReference type="AlphaFoldDB" id="A0A1M4X5B0"/>
<evidence type="ECO:0000313" key="2">
    <source>
        <dbReference type="EMBL" id="SHE88659.1"/>
    </source>
</evidence>